<dbReference type="AlphaFoldDB" id="A0A075LSQ3"/>
<sequence>MEDVERVISNILEKVKNHRKLYDANEEAVKQHLIGEIFEVLGWEWQNPNEVRPEERTEDGRADYALVLGGKVISFVEAKNLSVKILKNEKPLRQLGKYCFSRGVTYGILTNGLQWIVIKAFEEGSTLKDRILFLVDLEKEPPKRSALKLSLLSKSRIKELERLAKLLQYFEESFRALKREGFDEDELIGYLRSEGMLKGLLPIVPISSIDTTDEEPKKVYIYESSRKVLESQIKGWYDVLSTVLEYLLIAADLREEERKELSTLYKYSKKIPKEKILTLLKEIERHFNVRISIEFS</sequence>
<dbReference type="HOGENOM" id="CLU_076815_0_0_2"/>
<dbReference type="EMBL" id="CP006019">
    <property type="protein sequence ID" value="AIF69785.1"/>
    <property type="molecule type" value="Genomic_DNA"/>
</dbReference>
<dbReference type="OrthoDB" id="330911at2157"/>
<dbReference type="Proteomes" id="UP000027981">
    <property type="component" value="Chromosome"/>
</dbReference>
<dbReference type="GeneID" id="24842506"/>
<dbReference type="InterPro" id="IPR029464">
    <property type="entry name" value="HSDR_N"/>
</dbReference>
<evidence type="ECO:0000259" key="1">
    <source>
        <dbReference type="Pfam" id="PF13588"/>
    </source>
</evidence>
<dbReference type="STRING" id="1343739.PAP_06965"/>
<evidence type="ECO:0000313" key="3">
    <source>
        <dbReference type="Proteomes" id="UP000027981"/>
    </source>
</evidence>
<gene>
    <name evidence="2" type="ORF">PAP_06965</name>
</gene>
<dbReference type="KEGG" id="ppac:PAP_06965"/>
<reference evidence="3" key="1">
    <citation type="submission" date="2013-06" db="EMBL/GenBank/DDBJ databases">
        <title>Complete Genome Sequence of Hyperthermophilic Palaeococcus pacificus DY20341T, Isolated from a Deep-Sea Hydrothermal Sediments.</title>
        <authorList>
            <person name="Zeng X."/>
            <person name="Shao Z."/>
        </authorList>
    </citation>
    <scope>NUCLEOTIDE SEQUENCE [LARGE SCALE GENOMIC DNA]</scope>
    <source>
        <strain evidence="3">DY20341</strain>
    </source>
</reference>
<name>A0A075LSQ3_9EURY</name>
<dbReference type="Pfam" id="PF13588">
    <property type="entry name" value="HSDR_N_2"/>
    <property type="match status" value="1"/>
</dbReference>
<organism evidence="2 3">
    <name type="scientific">Palaeococcus pacificus DY20341</name>
    <dbReference type="NCBI Taxonomy" id="1343739"/>
    <lineage>
        <taxon>Archaea</taxon>
        <taxon>Methanobacteriati</taxon>
        <taxon>Methanobacteriota</taxon>
        <taxon>Thermococci</taxon>
        <taxon>Thermococcales</taxon>
        <taxon>Thermococcaceae</taxon>
        <taxon>Palaeococcus</taxon>
    </lineage>
</organism>
<accession>A0A075LSQ3</accession>
<evidence type="ECO:0000313" key="2">
    <source>
        <dbReference type="EMBL" id="AIF69785.1"/>
    </source>
</evidence>
<protein>
    <recommendedName>
        <fullName evidence="1">Type I restriction enzyme R protein N-terminal domain-containing protein</fullName>
    </recommendedName>
</protein>
<dbReference type="Gene3D" id="3.90.1570.30">
    <property type="match status" value="1"/>
</dbReference>
<dbReference type="RefSeq" id="WP_052649108.1">
    <property type="nucleotide sequence ID" value="NZ_CP006019.1"/>
</dbReference>
<reference evidence="2 3" key="2">
    <citation type="journal article" date="2015" name="Genome Announc.">
        <title>Complete Genome Sequence of Hyperthermophilic Piezophilic Archaeon Palaeococcus pacificus DY20341T, Isolated from Deep-Sea Hydrothermal Sediments.</title>
        <authorList>
            <person name="Zeng X."/>
            <person name="Jebbar M."/>
            <person name="Shao Z."/>
        </authorList>
    </citation>
    <scope>NUCLEOTIDE SEQUENCE [LARGE SCALE GENOMIC DNA]</scope>
    <source>
        <strain evidence="2 3">DY20341</strain>
    </source>
</reference>
<feature type="domain" description="Type I restriction enzyme R protein N-terminal" evidence="1">
    <location>
        <begin position="25"/>
        <end position="123"/>
    </location>
</feature>
<proteinExistence type="predicted"/>
<keyword evidence="3" id="KW-1185">Reference proteome</keyword>
<dbReference type="eggNOG" id="arCOG05724">
    <property type="taxonomic scope" value="Archaea"/>
</dbReference>